<feature type="compositionally biased region" description="Polar residues" evidence="1">
    <location>
        <begin position="56"/>
        <end position="72"/>
    </location>
</feature>
<reference evidence="2 3" key="1">
    <citation type="journal article" date="2023" name="bioRxiv">
        <title>Conserved and derived expression patterns and positive selection on dental genes reveal complex evolutionary context of ever-growing rodent molars.</title>
        <authorList>
            <person name="Calamari Z.T."/>
            <person name="Song A."/>
            <person name="Cohen E."/>
            <person name="Akter M."/>
            <person name="Roy R.D."/>
            <person name="Hallikas O."/>
            <person name="Christensen M.M."/>
            <person name="Li P."/>
            <person name="Marangoni P."/>
            <person name="Jernvall J."/>
            <person name="Klein O.D."/>
        </authorList>
    </citation>
    <scope>NUCLEOTIDE SEQUENCE [LARGE SCALE GENOMIC DNA]</scope>
    <source>
        <strain evidence="2">V071</strain>
    </source>
</reference>
<comment type="caution">
    <text evidence="2">The sequence shown here is derived from an EMBL/GenBank/DDBJ whole genome shotgun (WGS) entry which is preliminary data.</text>
</comment>
<proteinExistence type="predicted"/>
<protein>
    <submittedName>
        <fullName evidence="2">Uncharacterized protein</fullName>
    </submittedName>
</protein>
<feature type="compositionally biased region" description="Basic and acidic residues" evidence="1">
    <location>
        <begin position="79"/>
        <end position="88"/>
    </location>
</feature>
<dbReference type="Proteomes" id="UP001488838">
    <property type="component" value="Unassembled WGS sequence"/>
</dbReference>
<dbReference type="EMBL" id="JBBHLL010000639">
    <property type="protein sequence ID" value="KAK7799099.1"/>
    <property type="molecule type" value="Genomic_DNA"/>
</dbReference>
<organism evidence="2 3">
    <name type="scientific">Myodes glareolus</name>
    <name type="common">Bank vole</name>
    <name type="synonym">Clethrionomys glareolus</name>
    <dbReference type="NCBI Taxonomy" id="447135"/>
    <lineage>
        <taxon>Eukaryota</taxon>
        <taxon>Metazoa</taxon>
        <taxon>Chordata</taxon>
        <taxon>Craniata</taxon>
        <taxon>Vertebrata</taxon>
        <taxon>Euteleostomi</taxon>
        <taxon>Mammalia</taxon>
        <taxon>Eutheria</taxon>
        <taxon>Euarchontoglires</taxon>
        <taxon>Glires</taxon>
        <taxon>Rodentia</taxon>
        <taxon>Myomorpha</taxon>
        <taxon>Muroidea</taxon>
        <taxon>Cricetidae</taxon>
        <taxon>Arvicolinae</taxon>
        <taxon>Myodes</taxon>
    </lineage>
</organism>
<evidence type="ECO:0000256" key="1">
    <source>
        <dbReference type="SAM" id="MobiDB-lite"/>
    </source>
</evidence>
<name>A0AAW0H8B8_MYOGA</name>
<accession>A0AAW0H8B8</accession>
<gene>
    <name evidence="2" type="ORF">U0070_009546</name>
</gene>
<dbReference type="AlphaFoldDB" id="A0AAW0H8B8"/>
<evidence type="ECO:0000313" key="3">
    <source>
        <dbReference type="Proteomes" id="UP001488838"/>
    </source>
</evidence>
<feature type="region of interest" description="Disordered" evidence="1">
    <location>
        <begin position="55"/>
        <end position="88"/>
    </location>
</feature>
<evidence type="ECO:0000313" key="2">
    <source>
        <dbReference type="EMBL" id="KAK7799099.1"/>
    </source>
</evidence>
<sequence>MNRSEQEEIPQNMTAWKVGLYRMTKITDEHGDKQDGDTAPALWVLWLGPCYYANPPGSNLQQDSQPALQSTRIPPLSTAEREGKGRQP</sequence>
<keyword evidence="3" id="KW-1185">Reference proteome</keyword>